<organism evidence="1">
    <name type="scientific">marine metagenome</name>
    <dbReference type="NCBI Taxonomy" id="408172"/>
    <lineage>
        <taxon>unclassified sequences</taxon>
        <taxon>metagenomes</taxon>
        <taxon>ecological metagenomes</taxon>
    </lineage>
</organism>
<dbReference type="EMBL" id="UINC01142872">
    <property type="protein sequence ID" value="SVD31473.1"/>
    <property type="molecule type" value="Genomic_DNA"/>
</dbReference>
<feature type="non-terminal residue" evidence="1">
    <location>
        <position position="1"/>
    </location>
</feature>
<reference evidence="1" key="1">
    <citation type="submission" date="2018-05" db="EMBL/GenBank/DDBJ databases">
        <authorList>
            <person name="Lanie J.A."/>
            <person name="Ng W.-L."/>
            <person name="Kazmierczak K.M."/>
            <person name="Andrzejewski T.M."/>
            <person name="Davidsen T.M."/>
            <person name="Wayne K.J."/>
            <person name="Tettelin H."/>
            <person name="Glass J.I."/>
            <person name="Rusch D."/>
            <person name="Podicherti R."/>
            <person name="Tsui H.-C.T."/>
            <person name="Winkler M.E."/>
        </authorList>
    </citation>
    <scope>NUCLEOTIDE SEQUENCE</scope>
</reference>
<dbReference type="AlphaFoldDB" id="A0A382UB56"/>
<sequence length="89" mass="10068">GVGGLWVISPYCQIDHFEMKSRSWIWDSKSNDMGVFGCPPPLAVPPGRGEEQKAPDQLRKVVSPVYIRRIGKRKRTTEAVLYPKKGEIK</sequence>
<accession>A0A382UB56</accession>
<evidence type="ECO:0000313" key="1">
    <source>
        <dbReference type="EMBL" id="SVD31473.1"/>
    </source>
</evidence>
<name>A0A382UB56_9ZZZZ</name>
<protein>
    <submittedName>
        <fullName evidence="1">Uncharacterized protein</fullName>
    </submittedName>
</protein>
<proteinExistence type="predicted"/>
<gene>
    <name evidence="1" type="ORF">METZ01_LOCUS384327</name>
</gene>